<proteinExistence type="predicted"/>
<protein>
    <submittedName>
        <fullName evidence="1">(northern house mosquito) hypothetical protein</fullName>
    </submittedName>
</protein>
<dbReference type="AlphaFoldDB" id="A0A8D8BAS8"/>
<name>A0A8D8BAS8_CULPI</name>
<evidence type="ECO:0000313" key="1">
    <source>
        <dbReference type="EMBL" id="CAG6471515.1"/>
    </source>
</evidence>
<sequence length="115" mass="12636">MGSLTIYKELHFWNSERGERKCSGLGFVGGSAIQCVGFCDNQFQCVQQLKKHTLSFKNHLCAINSSSACWQLHTRVVVAILLHVSSCCSLVGLGLAGRLNFSPSPMMISSRMRLA</sequence>
<dbReference type="EMBL" id="HBUE01067722">
    <property type="protein sequence ID" value="CAG6471515.1"/>
    <property type="molecule type" value="Transcribed_RNA"/>
</dbReference>
<organism evidence="1">
    <name type="scientific">Culex pipiens</name>
    <name type="common">House mosquito</name>
    <dbReference type="NCBI Taxonomy" id="7175"/>
    <lineage>
        <taxon>Eukaryota</taxon>
        <taxon>Metazoa</taxon>
        <taxon>Ecdysozoa</taxon>
        <taxon>Arthropoda</taxon>
        <taxon>Hexapoda</taxon>
        <taxon>Insecta</taxon>
        <taxon>Pterygota</taxon>
        <taxon>Neoptera</taxon>
        <taxon>Endopterygota</taxon>
        <taxon>Diptera</taxon>
        <taxon>Nematocera</taxon>
        <taxon>Culicoidea</taxon>
        <taxon>Culicidae</taxon>
        <taxon>Culicinae</taxon>
        <taxon>Culicini</taxon>
        <taxon>Culex</taxon>
        <taxon>Culex</taxon>
    </lineage>
</organism>
<accession>A0A8D8BAS8</accession>
<reference evidence="1" key="1">
    <citation type="submission" date="2021-05" db="EMBL/GenBank/DDBJ databases">
        <authorList>
            <person name="Alioto T."/>
            <person name="Alioto T."/>
            <person name="Gomez Garrido J."/>
        </authorList>
    </citation>
    <scope>NUCLEOTIDE SEQUENCE</scope>
</reference>